<protein>
    <recommendedName>
        <fullName evidence="1">DUF7344 domain-containing protein</fullName>
    </recommendedName>
</protein>
<dbReference type="Proteomes" id="UP001268864">
    <property type="component" value="Unassembled WGS sequence"/>
</dbReference>
<gene>
    <name evidence="2" type="ORF">NDI86_11605</name>
</gene>
<evidence type="ECO:0000259" key="1">
    <source>
        <dbReference type="Pfam" id="PF24035"/>
    </source>
</evidence>
<evidence type="ECO:0000313" key="3">
    <source>
        <dbReference type="Proteomes" id="UP001268864"/>
    </source>
</evidence>
<reference evidence="2 3" key="1">
    <citation type="submission" date="2022-06" db="EMBL/GenBank/DDBJ databases">
        <title>Halomicroarcula sp. a new haloarchaeum isolate from saline soil.</title>
        <authorList>
            <person name="Strakova D."/>
            <person name="Galisteo C."/>
            <person name="Sanchez-Porro C."/>
            <person name="Ventosa A."/>
        </authorList>
    </citation>
    <scope>NUCLEOTIDE SEQUENCE [LARGE SCALE GENOMIC DNA]</scope>
    <source>
        <strain evidence="2 3">S3CR25-11</strain>
    </source>
</reference>
<accession>A0ABU2FRA3</accession>
<dbReference type="Pfam" id="PF24035">
    <property type="entry name" value="DUF7344"/>
    <property type="match status" value="1"/>
</dbReference>
<dbReference type="EMBL" id="JAMQOS010000003">
    <property type="protein sequence ID" value="MDS0282772.1"/>
    <property type="molecule type" value="Genomic_DNA"/>
</dbReference>
<name>A0ABU2FRA3_9EURY</name>
<sequence>MPDAAYAEVDLSTITRSERHKLLSAERRRHVLDVFDAESLPIGLDALADGVGEREAADASDIATAVRVTLHHQHLPLLDDLGLVEYDPVARRVRAP</sequence>
<evidence type="ECO:0000313" key="2">
    <source>
        <dbReference type="EMBL" id="MDS0282772.1"/>
    </source>
</evidence>
<feature type="domain" description="DUF7344" evidence="1">
    <location>
        <begin position="20"/>
        <end position="93"/>
    </location>
</feature>
<dbReference type="InterPro" id="IPR055768">
    <property type="entry name" value="DUF7344"/>
</dbReference>
<proteinExistence type="predicted"/>
<organism evidence="2 3">
    <name type="scientific">Haloarcula onubensis</name>
    <dbReference type="NCBI Taxonomy" id="2950539"/>
    <lineage>
        <taxon>Archaea</taxon>
        <taxon>Methanobacteriati</taxon>
        <taxon>Methanobacteriota</taxon>
        <taxon>Stenosarchaea group</taxon>
        <taxon>Halobacteria</taxon>
        <taxon>Halobacteriales</taxon>
        <taxon>Haloarculaceae</taxon>
        <taxon>Haloarcula</taxon>
    </lineage>
</organism>
<comment type="caution">
    <text evidence="2">The sequence shown here is derived from an EMBL/GenBank/DDBJ whole genome shotgun (WGS) entry which is preliminary data.</text>
</comment>
<keyword evidence="3" id="KW-1185">Reference proteome</keyword>